<feature type="compositionally biased region" description="Basic and acidic residues" evidence="1">
    <location>
        <begin position="1"/>
        <end position="34"/>
    </location>
</feature>
<feature type="compositionally biased region" description="Basic and acidic residues" evidence="1">
    <location>
        <begin position="77"/>
        <end position="87"/>
    </location>
</feature>
<dbReference type="InterPro" id="IPR018379">
    <property type="entry name" value="BEN_domain"/>
</dbReference>
<protein>
    <submittedName>
        <fullName evidence="3">BEN domain containing 3</fullName>
    </submittedName>
</protein>
<feature type="compositionally biased region" description="Polar residues" evidence="1">
    <location>
        <begin position="416"/>
        <end position="433"/>
    </location>
</feature>
<dbReference type="PROSITE" id="PS51457">
    <property type="entry name" value="BEN"/>
    <property type="match status" value="4"/>
</dbReference>
<dbReference type="Ensembl" id="ENSLLET00000024261.1">
    <property type="protein sequence ID" value="ENSLLEP00000023376.1"/>
    <property type="gene ID" value="ENSLLEG00000014794.1"/>
</dbReference>
<feature type="compositionally biased region" description="Polar residues" evidence="1">
    <location>
        <begin position="150"/>
        <end position="175"/>
    </location>
</feature>
<feature type="region of interest" description="Disordered" evidence="1">
    <location>
        <begin position="149"/>
        <end position="175"/>
    </location>
</feature>
<evidence type="ECO:0000313" key="3">
    <source>
        <dbReference type="Ensembl" id="ENSLLEP00000023376.1"/>
    </source>
</evidence>
<dbReference type="GO" id="GO:0000183">
    <property type="term" value="P:rDNA heterochromatin formation"/>
    <property type="evidence" value="ECO:0007669"/>
    <property type="project" value="InterPro"/>
</dbReference>
<keyword evidence="4" id="KW-1185">Reference proteome</keyword>
<dbReference type="SMART" id="SM01025">
    <property type="entry name" value="BEN"/>
    <property type="match status" value="4"/>
</dbReference>
<sequence length="890" mass="102411">MTHAESRHVTRERTDTQHTKTRRGGGEEGAREGQDAEEPLQPAVPTRDPRPWRGPAARGRVVWKMNPVEFRDEENETEAKSMVKGDAAEENDLLDCSSSSSVRKLASESKQNRKVESNKQKQPYLTCDGSSSEAEVILTVKKRRLLPESLTPSVRNKDAGSNAQSSTELSSTNSDHSIASVCEADEPISEFVTSYKKPLYGISHKITEKKNPLTSDILGSYEPYDKTSPSNVRHFNELRKHDSAANSITSAVNDEANIYALIQKMFFALNSLNSNMSQLHSKVDLLSLEVNRIKKKVSPMEMVAEFQPPPEYQLTSTELKQVMDQSSSAGDLSCRLLVQLFPELFGGEDLSTCTTCGFNSKNKLESLHLQLIRNYVEVCYPAVKNTAIWQVECLPQINDFYNRFWAERQMETNHQSMQSSSFYNSPTHQNSHYGESKAKEEDVSPVGMTTVTSESTVNSQDLNEFLDEASSPGEFAIFLLHRLFPEIFDQRKFVDSSIREPENFVLDPHRLQLIRQYTEIYFPDVQDDDIWLQHCVQRINDELECIFMDGSDSDDLRDDCYDSGSLPDDLSIVKVEDGADSDRPGRRSKKIWLVPFNFDKVDIPPPDFEVPYPQFLLSKEQLKNIYESSLSIGNFASRLLVHLFPELFTHENLRKQYNCSGSLGKKPLDPVRVKLIRHYVQMLYPRAKNDRVWTLEFVGKLDERCRRRDTEQRRSYQQQRKVYVPMPERRDFVPFELNPERFRDLIEGPPLPPERSTKDFCKIPLDKIVVPPPDFPVPSIYILNDKEIRDIVQQSLSVGNFAARLLVRLFPELFTAENLRLQYNHSGACNKKQLDPVRLRLIRHYVEAVYPVDKMEEVWHYECIPSIDERCRRPNRKKCDILKKAKKEKK</sequence>
<feature type="domain" description="BEN" evidence="2">
    <location>
        <begin position="612"/>
        <end position="712"/>
    </location>
</feature>
<reference evidence="3" key="1">
    <citation type="submission" date="2025-08" db="UniProtKB">
        <authorList>
            <consortium name="Ensembl"/>
        </authorList>
    </citation>
    <scope>IDENTIFICATION</scope>
</reference>
<feature type="region of interest" description="Disordered" evidence="1">
    <location>
        <begin position="72"/>
        <end position="128"/>
    </location>
</feature>
<feature type="region of interest" description="Disordered" evidence="1">
    <location>
        <begin position="416"/>
        <end position="444"/>
    </location>
</feature>
<dbReference type="GeneTree" id="ENSGT00390000010827"/>
<dbReference type="PANTHER" id="PTHR28665:SF1">
    <property type="entry name" value="BEN DOMAIN-CONTAINING PROTEIN 3"/>
    <property type="match status" value="1"/>
</dbReference>
<organism evidence="3 4">
    <name type="scientific">Leptobrachium leishanense</name>
    <name type="common">Leishan spiny toad</name>
    <dbReference type="NCBI Taxonomy" id="445787"/>
    <lineage>
        <taxon>Eukaryota</taxon>
        <taxon>Metazoa</taxon>
        <taxon>Chordata</taxon>
        <taxon>Craniata</taxon>
        <taxon>Vertebrata</taxon>
        <taxon>Euteleostomi</taxon>
        <taxon>Amphibia</taxon>
        <taxon>Batrachia</taxon>
        <taxon>Anura</taxon>
        <taxon>Pelobatoidea</taxon>
        <taxon>Megophryidae</taxon>
        <taxon>Leptobrachium</taxon>
    </lineage>
</organism>
<dbReference type="GO" id="GO:0000122">
    <property type="term" value="P:negative regulation of transcription by RNA polymerase II"/>
    <property type="evidence" value="ECO:0007669"/>
    <property type="project" value="TreeGrafter"/>
</dbReference>
<feature type="domain" description="BEN" evidence="2">
    <location>
        <begin position="308"/>
        <end position="416"/>
    </location>
</feature>
<name>A0A8C5W722_9ANUR</name>
<dbReference type="Proteomes" id="UP000694569">
    <property type="component" value="Unplaced"/>
</dbReference>
<dbReference type="GO" id="GO:0000792">
    <property type="term" value="C:heterochromatin"/>
    <property type="evidence" value="ECO:0007669"/>
    <property type="project" value="InterPro"/>
</dbReference>
<dbReference type="Pfam" id="PF10523">
    <property type="entry name" value="BEN"/>
    <property type="match status" value="4"/>
</dbReference>
<feature type="domain" description="BEN" evidence="2">
    <location>
        <begin position="777"/>
        <end position="878"/>
    </location>
</feature>
<evidence type="ECO:0000313" key="4">
    <source>
        <dbReference type="Proteomes" id="UP000694569"/>
    </source>
</evidence>
<proteinExistence type="predicted"/>
<evidence type="ECO:0000259" key="2">
    <source>
        <dbReference type="PROSITE" id="PS51457"/>
    </source>
</evidence>
<dbReference type="PANTHER" id="PTHR28665">
    <property type="entry name" value="BEN DOMAIN-CONTAINING PROTEIN 3"/>
    <property type="match status" value="1"/>
</dbReference>
<reference evidence="3" key="2">
    <citation type="submission" date="2025-09" db="UniProtKB">
        <authorList>
            <consortium name="Ensembl"/>
        </authorList>
    </citation>
    <scope>IDENTIFICATION</scope>
</reference>
<gene>
    <name evidence="3" type="primary">BEND3</name>
</gene>
<dbReference type="GO" id="GO:0000182">
    <property type="term" value="F:rDNA binding"/>
    <property type="evidence" value="ECO:0007669"/>
    <property type="project" value="TreeGrafter"/>
</dbReference>
<feature type="compositionally biased region" description="Basic and acidic residues" evidence="1">
    <location>
        <begin position="105"/>
        <end position="119"/>
    </location>
</feature>
<evidence type="ECO:0000256" key="1">
    <source>
        <dbReference type="SAM" id="MobiDB-lite"/>
    </source>
</evidence>
<feature type="domain" description="BEN" evidence="2">
    <location>
        <begin position="451"/>
        <end position="552"/>
    </location>
</feature>
<accession>A0A8C5W722</accession>
<feature type="region of interest" description="Disordered" evidence="1">
    <location>
        <begin position="1"/>
        <end position="60"/>
    </location>
</feature>
<dbReference type="InterPro" id="IPR033583">
    <property type="entry name" value="BEND3"/>
</dbReference>
<dbReference type="AlphaFoldDB" id="A0A8C5W722"/>
<dbReference type="OrthoDB" id="9927103at2759"/>